<comment type="caution">
    <text evidence="2">The sequence shown here is derived from an EMBL/GenBank/DDBJ whole genome shotgun (WGS) entry which is preliminary data.</text>
</comment>
<evidence type="ECO:0000256" key="1">
    <source>
        <dbReference type="SAM" id="MobiDB-lite"/>
    </source>
</evidence>
<dbReference type="PANTHER" id="PTHR37490">
    <property type="entry name" value="EXPRESSED PROTEIN"/>
    <property type="match status" value="1"/>
</dbReference>
<keyword evidence="3" id="KW-1185">Reference proteome</keyword>
<dbReference type="InterPro" id="IPR021838">
    <property type="entry name" value="DUF3431"/>
</dbReference>
<feature type="region of interest" description="Disordered" evidence="1">
    <location>
        <begin position="49"/>
        <end position="97"/>
    </location>
</feature>
<feature type="compositionally biased region" description="Acidic residues" evidence="1">
    <location>
        <begin position="75"/>
        <end position="86"/>
    </location>
</feature>
<dbReference type="Proteomes" id="UP001203852">
    <property type="component" value="Unassembled WGS sequence"/>
</dbReference>
<evidence type="ECO:0000313" key="3">
    <source>
        <dbReference type="Proteomes" id="UP001203852"/>
    </source>
</evidence>
<dbReference type="AlphaFoldDB" id="A0AAN6I9W2"/>
<evidence type="ECO:0000313" key="2">
    <source>
        <dbReference type="EMBL" id="KAI1610042.1"/>
    </source>
</evidence>
<dbReference type="PANTHER" id="PTHR37490:SF3">
    <property type="entry name" value="DUF3431 DOMAIN CONTAINING PROTEIN"/>
    <property type="match status" value="1"/>
</dbReference>
<accession>A0AAN6I9W2</accession>
<dbReference type="Pfam" id="PF11913">
    <property type="entry name" value="DUF3431"/>
    <property type="match status" value="1"/>
</dbReference>
<name>A0AAN6I9W2_9EURO</name>
<gene>
    <name evidence="2" type="ORF">EDD36DRAFT_422114</name>
</gene>
<reference evidence="2" key="1">
    <citation type="journal article" date="2022" name="bioRxiv">
        <title>Deciphering the potential niche of two novel black yeast fungi from a biological soil crust based on their genomes, phenotypes, and melanin regulation.</title>
        <authorList>
            <consortium name="DOE Joint Genome Institute"/>
            <person name="Carr E.C."/>
            <person name="Barton Q."/>
            <person name="Grambo S."/>
            <person name="Sullivan M."/>
            <person name="Renfro C.M."/>
            <person name="Kuo A."/>
            <person name="Pangilinan J."/>
            <person name="Lipzen A."/>
            <person name="Keymanesh K."/>
            <person name="Savage E."/>
            <person name="Barry K."/>
            <person name="Grigoriev I.V."/>
            <person name="Riekhof W.R."/>
            <person name="Harris S.S."/>
        </authorList>
    </citation>
    <scope>NUCLEOTIDE SEQUENCE</scope>
    <source>
        <strain evidence="2">JF 03-4F</strain>
    </source>
</reference>
<protein>
    <submittedName>
        <fullName evidence="2">Uncharacterized protein</fullName>
    </submittedName>
</protein>
<feature type="compositionally biased region" description="Basic and acidic residues" evidence="1">
    <location>
        <begin position="54"/>
        <end position="69"/>
    </location>
</feature>
<organism evidence="2 3">
    <name type="scientific">Exophiala viscosa</name>
    <dbReference type="NCBI Taxonomy" id="2486360"/>
    <lineage>
        <taxon>Eukaryota</taxon>
        <taxon>Fungi</taxon>
        <taxon>Dikarya</taxon>
        <taxon>Ascomycota</taxon>
        <taxon>Pezizomycotina</taxon>
        <taxon>Eurotiomycetes</taxon>
        <taxon>Chaetothyriomycetidae</taxon>
        <taxon>Chaetothyriales</taxon>
        <taxon>Herpotrichiellaceae</taxon>
        <taxon>Exophiala</taxon>
    </lineage>
</organism>
<proteinExistence type="predicted"/>
<dbReference type="EMBL" id="MU404359">
    <property type="protein sequence ID" value="KAI1610042.1"/>
    <property type="molecule type" value="Genomic_DNA"/>
</dbReference>
<sequence>MAISARFKRLLFAGFAFVVGIVLLREVFSTGDSTNTTVSHYLNSQFGPATSGAKDLDNKEGQPLEHEVSQRPVPDMEDDDYPEDPDSFAPTAPAPTSRPMTKAIIASTQSKNNRSADWVMDLLPDWTPAIYVTDKLEDELDQNGIRKFGLLHDSGREASVYLTYIINNYYNLPDIMVFIHGGRYQTHNDDPMYDTYPEIANLNLDHVVEEGYATLRCNWKICPETTVEPLLGHQDSTWESHGLWAQAFSEFFPNQTIPSKVSSPCCAQFAVTREAVHQWPVTKYEQIREFMWARGGWEMVTKMGIVLEYMWHVIFGKPAYWCAPAKECYCRKWGFCDLECPTEGWCRGRIWSKNVPGIFPKVATFPEGWPEKGQDGIDWPYEGWEKDPEVAKFH</sequence>